<feature type="compositionally biased region" description="Basic and acidic residues" evidence="1">
    <location>
        <begin position="83"/>
        <end position="95"/>
    </location>
</feature>
<dbReference type="AlphaFoldDB" id="A0A5B7IFQ8"/>
<dbReference type="EMBL" id="VSRR010061948">
    <property type="protein sequence ID" value="MPC83240.1"/>
    <property type="molecule type" value="Genomic_DNA"/>
</dbReference>
<evidence type="ECO:0000313" key="3">
    <source>
        <dbReference type="Proteomes" id="UP000324222"/>
    </source>
</evidence>
<sequence>MENKAEVRENPHLGGINMRENRIVIYGEPKTEANRRKLAPEIIFIQARQAGWQEKDEKSEGKGKTWEGQTGRSCGSGVTEEGESWRREKQSKLGRDKWRRGVASFIMVNVERDWRQKIARGSAAGSFIPRSE</sequence>
<evidence type="ECO:0000256" key="1">
    <source>
        <dbReference type="SAM" id="MobiDB-lite"/>
    </source>
</evidence>
<proteinExistence type="predicted"/>
<accession>A0A5B7IFQ8</accession>
<feature type="region of interest" description="Disordered" evidence="1">
    <location>
        <begin position="51"/>
        <end position="95"/>
    </location>
</feature>
<dbReference type="Proteomes" id="UP000324222">
    <property type="component" value="Unassembled WGS sequence"/>
</dbReference>
<evidence type="ECO:0000313" key="2">
    <source>
        <dbReference type="EMBL" id="MPC83240.1"/>
    </source>
</evidence>
<feature type="compositionally biased region" description="Basic and acidic residues" evidence="1">
    <location>
        <begin position="53"/>
        <end position="65"/>
    </location>
</feature>
<comment type="caution">
    <text evidence="2">The sequence shown here is derived from an EMBL/GenBank/DDBJ whole genome shotgun (WGS) entry which is preliminary data.</text>
</comment>
<name>A0A5B7IFQ8_PORTR</name>
<keyword evidence="3" id="KW-1185">Reference proteome</keyword>
<reference evidence="2 3" key="1">
    <citation type="submission" date="2019-05" db="EMBL/GenBank/DDBJ databases">
        <title>Another draft genome of Portunus trituberculatus and its Hox gene families provides insights of decapod evolution.</title>
        <authorList>
            <person name="Jeong J.-H."/>
            <person name="Song I."/>
            <person name="Kim S."/>
            <person name="Choi T."/>
            <person name="Kim D."/>
            <person name="Ryu S."/>
            <person name="Kim W."/>
        </authorList>
    </citation>
    <scope>NUCLEOTIDE SEQUENCE [LARGE SCALE GENOMIC DNA]</scope>
    <source>
        <tissue evidence="2">Muscle</tissue>
    </source>
</reference>
<protein>
    <submittedName>
        <fullName evidence="2">Uncharacterized protein</fullName>
    </submittedName>
</protein>
<gene>
    <name evidence="2" type="ORF">E2C01_077944</name>
</gene>
<organism evidence="2 3">
    <name type="scientific">Portunus trituberculatus</name>
    <name type="common">Swimming crab</name>
    <name type="synonym">Neptunus trituberculatus</name>
    <dbReference type="NCBI Taxonomy" id="210409"/>
    <lineage>
        <taxon>Eukaryota</taxon>
        <taxon>Metazoa</taxon>
        <taxon>Ecdysozoa</taxon>
        <taxon>Arthropoda</taxon>
        <taxon>Crustacea</taxon>
        <taxon>Multicrustacea</taxon>
        <taxon>Malacostraca</taxon>
        <taxon>Eumalacostraca</taxon>
        <taxon>Eucarida</taxon>
        <taxon>Decapoda</taxon>
        <taxon>Pleocyemata</taxon>
        <taxon>Brachyura</taxon>
        <taxon>Eubrachyura</taxon>
        <taxon>Portunoidea</taxon>
        <taxon>Portunidae</taxon>
        <taxon>Portuninae</taxon>
        <taxon>Portunus</taxon>
    </lineage>
</organism>